<gene>
    <name evidence="1" type="primary">WBGene00089978</name>
</gene>
<reference evidence="2" key="1">
    <citation type="journal article" date="2008" name="Nat. Genet.">
        <title>The Pristionchus pacificus genome provides a unique perspective on nematode lifestyle and parasitism.</title>
        <authorList>
            <person name="Dieterich C."/>
            <person name="Clifton S.W."/>
            <person name="Schuster L.N."/>
            <person name="Chinwalla A."/>
            <person name="Delehaunty K."/>
            <person name="Dinkelacker I."/>
            <person name="Fulton L."/>
            <person name="Fulton R."/>
            <person name="Godfrey J."/>
            <person name="Minx P."/>
            <person name="Mitreva M."/>
            <person name="Roeseler W."/>
            <person name="Tian H."/>
            <person name="Witte H."/>
            <person name="Yang S.P."/>
            <person name="Wilson R.K."/>
            <person name="Sommer R.J."/>
        </authorList>
    </citation>
    <scope>NUCLEOTIDE SEQUENCE [LARGE SCALE GENOMIC DNA]</scope>
    <source>
        <strain evidence="2">PS312</strain>
    </source>
</reference>
<sequence>MDPSESLDWYSGLHIVEEGEDAAAAAAAARAAEKQPEESISSVIGSAFTIITTANRSLPISPILATSFNQDHAHHHQSVIVQSTTVTSSGSAGYGSSHFPSSSFMPPSTSTASNLFLPHSFMGLSFPEFETSQLPYPVLHSSHQHPSLDLFDPHHWMGVLDGKKEGGNTRRPSFTEAIFPQVFGTAAGQGILDFGSCAAAAAATATASQHQQQQNHAALKHDPLDALYLSPSLPSTLSSPFLIPSSLQAPPTPKGLLVGGGGGVGTVSSGYGTSTVIREAVLDMEKPEDREMMEQECQSRMQSNTNARAANDVRIAPMTSEETGGRFHQMNTFLEEISMHGLSKDLSGVSTAEMFADWNAAGESLESSMRVSSNQHQRSRKSLHFTLSLVDRAGETVWEMKRPVFLTRCAEVSDVQNKRFRKEDIPMGGTMISDLVGKGQGKGTDIDSLLKINFNQSFGTMGQMQLQQQQPHLHQSTPQSFYC</sequence>
<dbReference type="Proteomes" id="UP000005239">
    <property type="component" value="Unassembled WGS sequence"/>
</dbReference>
<reference evidence="1" key="2">
    <citation type="submission" date="2022-06" db="UniProtKB">
        <authorList>
            <consortium name="EnsemblMetazoa"/>
        </authorList>
    </citation>
    <scope>IDENTIFICATION</scope>
    <source>
        <strain evidence="1">PS312</strain>
    </source>
</reference>
<dbReference type="EnsemblMetazoa" id="PPA00424.1">
    <property type="protein sequence ID" value="PPA00424.1"/>
    <property type="gene ID" value="WBGene00089978"/>
</dbReference>
<accession>A0A2A6BFD0</accession>
<evidence type="ECO:0000313" key="2">
    <source>
        <dbReference type="Proteomes" id="UP000005239"/>
    </source>
</evidence>
<keyword evidence="2" id="KW-1185">Reference proteome</keyword>
<name>A0A2A6BFD0_PRIPA</name>
<organism evidence="1 2">
    <name type="scientific">Pristionchus pacificus</name>
    <name type="common">Parasitic nematode worm</name>
    <dbReference type="NCBI Taxonomy" id="54126"/>
    <lineage>
        <taxon>Eukaryota</taxon>
        <taxon>Metazoa</taxon>
        <taxon>Ecdysozoa</taxon>
        <taxon>Nematoda</taxon>
        <taxon>Chromadorea</taxon>
        <taxon>Rhabditida</taxon>
        <taxon>Rhabditina</taxon>
        <taxon>Diplogasteromorpha</taxon>
        <taxon>Diplogasteroidea</taxon>
        <taxon>Neodiplogasteridae</taxon>
        <taxon>Pristionchus</taxon>
    </lineage>
</organism>
<protein>
    <submittedName>
        <fullName evidence="1">Uncharacterized protein</fullName>
    </submittedName>
</protein>
<evidence type="ECO:0000313" key="1">
    <source>
        <dbReference type="EnsemblMetazoa" id="PPA00424.1"/>
    </source>
</evidence>
<dbReference type="AlphaFoldDB" id="A0A2A6BFD0"/>
<proteinExistence type="predicted"/>
<accession>A0A8R1Y7Y2</accession>